<dbReference type="EMBL" id="JACHFD010000015">
    <property type="protein sequence ID" value="MBB5352716.1"/>
    <property type="molecule type" value="Genomic_DNA"/>
</dbReference>
<dbReference type="NCBIfam" id="TIGR02595">
    <property type="entry name" value="PEP_CTERM"/>
    <property type="match status" value="1"/>
</dbReference>
<protein>
    <recommendedName>
        <fullName evidence="1">Ice-binding protein C-terminal domain-containing protein</fullName>
    </recommendedName>
</protein>
<keyword evidence="3" id="KW-1185">Reference proteome</keyword>
<evidence type="ECO:0000313" key="2">
    <source>
        <dbReference type="EMBL" id="MBB5352716.1"/>
    </source>
</evidence>
<dbReference type="Proteomes" id="UP000557717">
    <property type="component" value="Unassembled WGS sequence"/>
</dbReference>
<dbReference type="AlphaFoldDB" id="A0A840V6Q8"/>
<feature type="domain" description="Ice-binding protein C-terminal" evidence="1">
    <location>
        <begin position="251"/>
        <end position="273"/>
    </location>
</feature>
<dbReference type="InterPro" id="IPR013424">
    <property type="entry name" value="Ice-binding_C"/>
</dbReference>
<sequence>MIPIILAPRRPKPLAVISTFACISFISLLAGPRAEAVTTLTAPGTTGDPFLDPAVTGSSVSSSVWNELSQSTLSGYGTYPGATAWPAPISPQSGDATPEFDKVSGNAYPASSSIYLGGFSSTPNADGASFAISESSPVSGLQTLVFQIQIGEAFGYDFKDGIEPVLSYTTASGTVTGLAADFSVVYDAFQNGEMSGEPVYVNTYALQWDLSGVSEAISGFSITFDGVQHATLYGMRLDQGSDAANSLLPVTVPEPAAALLSGLGMLAWLRRRRI</sequence>
<proteinExistence type="predicted"/>
<evidence type="ECO:0000259" key="1">
    <source>
        <dbReference type="Pfam" id="PF07589"/>
    </source>
</evidence>
<reference evidence="2 3" key="1">
    <citation type="submission" date="2020-08" db="EMBL/GenBank/DDBJ databases">
        <title>Genomic Encyclopedia of Type Strains, Phase IV (KMG-IV): sequencing the most valuable type-strain genomes for metagenomic binning, comparative biology and taxonomic classification.</title>
        <authorList>
            <person name="Goeker M."/>
        </authorList>
    </citation>
    <scope>NUCLEOTIDE SEQUENCE [LARGE SCALE GENOMIC DNA]</scope>
    <source>
        <strain evidence="2 3">YC6886</strain>
    </source>
</reference>
<gene>
    <name evidence="2" type="ORF">HNR46_002964</name>
</gene>
<organism evidence="2 3">
    <name type="scientific">Haloferula luteola</name>
    <dbReference type="NCBI Taxonomy" id="595692"/>
    <lineage>
        <taxon>Bacteria</taxon>
        <taxon>Pseudomonadati</taxon>
        <taxon>Verrucomicrobiota</taxon>
        <taxon>Verrucomicrobiia</taxon>
        <taxon>Verrucomicrobiales</taxon>
        <taxon>Verrucomicrobiaceae</taxon>
        <taxon>Haloferula</taxon>
    </lineage>
</organism>
<evidence type="ECO:0000313" key="3">
    <source>
        <dbReference type="Proteomes" id="UP000557717"/>
    </source>
</evidence>
<comment type="caution">
    <text evidence="2">The sequence shown here is derived from an EMBL/GenBank/DDBJ whole genome shotgun (WGS) entry which is preliminary data.</text>
</comment>
<dbReference type="RefSeq" id="WP_184019985.1">
    <property type="nucleotide sequence ID" value="NZ_JACHFD010000015.1"/>
</dbReference>
<name>A0A840V6Q8_9BACT</name>
<dbReference type="Pfam" id="PF07589">
    <property type="entry name" value="PEP-CTERM"/>
    <property type="match status" value="1"/>
</dbReference>
<accession>A0A840V6Q8</accession>